<feature type="region of interest" description="Disordered" evidence="9">
    <location>
        <begin position="827"/>
        <end position="846"/>
    </location>
</feature>
<dbReference type="SUPFAM" id="SSF56112">
    <property type="entry name" value="Protein kinase-like (PK-like)"/>
    <property type="match status" value="1"/>
</dbReference>
<dbReference type="InterPro" id="IPR008271">
    <property type="entry name" value="Ser/Thr_kinase_AS"/>
</dbReference>
<feature type="region of interest" description="Disordered" evidence="9">
    <location>
        <begin position="601"/>
        <end position="640"/>
    </location>
</feature>
<dbReference type="RefSeq" id="WP_157898628.1">
    <property type="nucleotide sequence ID" value="NZ_CP015136.1"/>
</dbReference>
<evidence type="ECO:0000256" key="4">
    <source>
        <dbReference type="ARBA" id="ARBA00022741"/>
    </source>
</evidence>
<dbReference type="OrthoDB" id="9788659at2"/>
<dbReference type="Gene3D" id="1.10.510.10">
    <property type="entry name" value="Transferase(Phosphotransferase) domain 1"/>
    <property type="match status" value="1"/>
</dbReference>
<dbReference type="InterPro" id="IPR011009">
    <property type="entry name" value="Kinase-like_dom_sf"/>
</dbReference>
<dbReference type="GO" id="GO:0005524">
    <property type="term" value="F:ATP binding"/>
    <property type="evidence" value="ECO:0007669"/>
    <property type="project" value="UniProtKB-UniRule"/>
</dbReference>
<keyword evidence="6 7" id="KW-0067">ATP-binding</keyword>
<protein>
    <recommendedName>
        <fullName evidence="1">non-specific serine/threonine protein kinase</fullName>
        <ecNumber evidence="1">2.7.11.1</ecNumber>
    </recommendedName>
</protein>
<feature type="region of interest" description="Disordered" evidence="9">
    <location>
        <begin position="865"/>
        <end position="905"/>
    </location>
</feature>
<dbReference type="InterPro" id="IPR017441">
    <property type="entry name" value="Protein_kinase_ATP_BS"/>
</dbReference>
<feature type="region of interest" description="Disordered" evidence="9">
    <location>
        <begin position="557"/>
        <end position="588"/>
    </location>
</feature>
<evidence type="ECO:0000256" key="1">
    <source>
        <dbReference type="ARBA" id="ARBA00012513"/>
    </source>
</evidence>
<dbReference type="EC" id="2.7.11.1" evidence="1"/>
<evidence type="ECO:0000256" key="3">
    <source>
        <dbReference type="ARBA" id="ARBA00022679"/>
    </source>
</evidence>
<dbReference type="CDD" id="cd14014">
    <property type="entry name" value="STKc_PknB_like"/>
    <property type="match status" value="1"/>
</dbReference>
<feature type="compositionally biased region" description="Pro residues" evidence="9">
    <location>
        <begin position="872"/>
        <end position="894"/>
    </location>
</feature>
<sequence>MDELPGHIGPYEVRDRLGHGGMGVVYLGFDPMLDRPVAIKVLKVPDEETRRRFLREARLAARVHHPHIVSIYAVGEHEGNPYLAMEFIAGRTMAQVIRGGEQVPLARKVHWLSELCAGLGHAHESGIVHRDVKPSNLLIAQGSGMLRLLDFGIAHGNEASSMTMAGMIVGTPQYMSPEQITGQAVDARSDIFSVGAVAYELLTGRQAFGGDNLYNVSRQIVGEQPRPIESFVPDVPNALVKTIAKCLQKEPGSRAGNAKLLEREFLSIARRLDPEHTLVVLASEATIVTPQAKDVTTSRKELMRETEEAIEHGELTTASGLLHKLESGTSASPDVQQLRQKLQARRLALRLQEAVAKADEATQTGSLEEAEAAINALADLSPRHPALERLRKAHQERIDERQVASLTSRARQALQQDRLDEAESLLAEALSLAPDAADALALQEKLSARTRAQRIARLVAQASKALDQEDEIGARRAIEALSRIDAAHRDVARLQTRLAALEVEANEASNTRTGLATPVAVAPAVAAPAVVEPPVEAPKPAAPPVVAAAAAAASLTPPQATPLAPPAPKPDVTPSADPKPAASTPAPATFGKAAVGERVPDAVHGPAGKQMPAAPPAAPSTGKRATQGAPTPTGDGLLIRDQLPGSAHAEIRPAASAITDETGDAAPSRRSPAMLAIAGVVLLLLAGGGLYYQFGRTPKDASTPAATATGEDSGATKTAVPPPVVATPASNEPAGPAPAEPPPASPPAATVAVPPSSPAGPRADPWAAVHLYSKDGRYDRAMGAIDQVKGVPAALMQEERGRVVENARRYALAARRSAEDFRLNKSPQYLLGTTQQEQADEDRDAGKFKSAVGGYMAARGHFLQAFGDSGKPTPPAAPPEPEPSAPAPANPAPAPNTAAPAPSAVDLSTWSNEEARASISQFCGAYIGRDIGGLGRLWPNMEPAWRTEFREAFATEGELVCVFENLTLVRTSDEFNASARLLTQLPGGAQRRRNLAITLVPAKDRLVIGNIRVR</sequence>
<feature type="compositionally biased region" description="Pro residues" evidence="9">
    <location>
        <begin position="559"/>
        <end position="571"/>
    </location>
</feature>
<dbReference type="PANTHER" id="PTHR43289">
    <property type="entry name" value="MITOGEN-ACTIVATED PROTEIN KINASE KINASE KINASE 20-RELATED"/>
    <property type="match status" value="1"/>
</dbReference>
<evidence type="ECO:0000259" key="10">
    <source>
        <dbReference type="PROSITE" id="PS50011"/>
    </source>
</evidence>
<proteinExistence type="predicted"/>
<evidence type="ECO:0000256" key="9">
    <source>
        <dbReference type="SAM" id="MobiDB-lite"/>
    </source>
</evidence>
<evidence type="ECO:0000313" key="11">
    <source>
        <dbReference type="EMBL" id="AMY07193.1"/>
    </source>
</evidence>
<reference evidence="12" key="2">
    <citation type="submission" date="2016-04" db="EMBL/GenBank/DDBJ databases">
        <title>First Complete Genome Sequence of a Subdivision 6 Acidobacterium.</title>
        <authorList>
            <person name="Huang S."/>
            <person name="Vieira S."/>
            <person name="Bunk B."/>
            <person name="Riedel T."/>
            <person name="Sproeer C."/>
            <person name="Overmann J."/>
        </authorList>
    </citation>
    <scope>NUCLEOTIDE SEQUENCE [LARGE SCALE GENOMIC DNA]</scope>
    <source>
        <strain evidence="12">DSM 100886 HEG_-6_39</strain>
    </source>
</reference>
<keyword evidence="3 11" id="KW-0808">Transferase</keyword>
<keyword evidence="2" id="KW-0723">Serine/threonine-protein kinase</keyword>
<dbReference type="Pfam" id="PF00069">
    <property type="entry name" value="Pkinase"/>
    <property type="match status" value="1"/>
</dbReference>
<reference evidence="11 12" key="1">
    <citation type="journal article" date="2016" name="Genome Announc.">
        <title>First Complete Genome Sequence of a Subdivision 6 Acidobacterium Strain.</title>
        <authorList>
            <person name="Huang S."/>
            <person name="Vieira S."/>
            <person name="Bunk B."/>
            <person name="Riedel T."/>
            <person name="Sproer C."/>
            <person name="Overmann J."/>
        </authorList>
    </citation>
    <scope>NUCLEOTIDE SEQUENCE [LARGE SCALE GENOMIC DNA]</scope>
    <source>
        <strain evidence="12">DSM 100886 HEG_-6_39</strain>
    </source>
</reference>
<feature type="domain" description="Protein kinase" evidence="10">
    <location>
        <begin position="11"/>
        <end position="266"/>
    </location>
</feature>
<dbReference type="KEGG" id="abac:LuPra_00360"/>
<dbReference type="Proteomes" id="UP000076079">
    <property type="component" value="Chromosome"/>
</dbReference>
<evidence type="ECO:0000256" key="5">
    <source>
        <dbReference type="ARBA" id="ARBA00022777"/>
    </source>
</evidence>
<dbReference type="AlphaFoldDB" id="A0A143PG16"/>
<evidence type="ECO:0000256" key="6">
    <source>
        <dbReference type="ARBA" id="ARBA00022840"/>
    </source>
</evidence>
<dbReference type="PATRIC" id="fig|1813736.3.peg.377"/>
<feature type="region of interest" description="Disordered" evidence="9">
    <location>
        <begin position="698"/>
        <end position="764"/>
    </location>
</feature>
<dbReference type="FunFam" id="1.10.510.10:FF:000021">
    <property type="entry name" value="Serine/threonine protein kinase"/>
    <property type="match status" value="1"/>
</dbReference>
<dbReference type="STRING" id="1855912.LuPra_00360"/>
<feature type="coiled-coil region" evidence="8">
    <location>
        <begin position="484"/>
        <end position="511"/>
    </location>
</feature>
<evidence type="ECO:0000313" key="12">
    <source>
        <dbReference type="Proteomes" id="UP000076079"/>
    </source>
</evidence>
<keyword evidence="12" id="KW-1185">Reference proteome</keyword>
<name>A0A143PG16_LUTPR</name>
<evidence type="ECO:0000256" key="7">
    <source>
        <dbReference type="PROSITE-ProRule" id="PRU10141"/>
    </source>
</evidence>
<feature type="binding site" evidence="7">
    <location>
        <position position="40"/>
    </location>
    <ligand>
        <name>ATP</name>
        <dbReference type="ChEBI" id="CHEBI:30616"/>
    </ligand>
</feature>
<dbReference type="PROSITE" id="PS00108">
    <property type="entry name" value="PROTEIN_KINASE_ST"/>
    <property type="match status" value="1"/>
</dbReference>
<gene>
    <name evidence="11" type="primary">prkC_2</name>
    <name evidence="11" type="ORF">LuPra_00360</name>
</gene>
<keyword evidence="5 11" id="KW-0418">Kinase</keyword>
<evidence type="ECO:0000256" key="8">
    <source>
        <dbReference type="SAM" id="Coils"/>
    </source>
</evidence>
<feature type="compositionally biased region" description="Pro residues" evidence="9">
    <location>
        <begin position="735"/>
        <end position="746"/>
    </location>
</feature>
<dbReference type="SMART" id="SM00220">
    <property type="entry name" value="S_TKc"/>
    <property type="match status" value="1"/>
</dbReference>
<dbReference type="InterPro" id="IPR000719">
    <property type="entry name" value="Prot_kinase_dom"/>
</dbReference>
<accession>A0A143PG16</accession>
<keyword evidence="8" id="KW-0175">Coiled coil</keyword>
<organism evidence="11 12">
    <name type="scientific">Luteitalea pratensis</name>
    <dbReference type="NCBI Taxonomy" id="1855912"/>
    <lineage>
        <taxon>Bacteria</taxon>
        <taxon>Pseudomonadati</taxon>
        <taxon>Acidobacteriota</taxon>
        <taxon>Vicinamibacteria</taxon>
        <taxon>Vicinamibacterales</taxon>
        <taxon>Vicinamibacteraceae</taxon>
        <taxon>Luteitalea</taxon>
    </lineage>
</organism>
<feature type="compositionally biased region" description="Polar residues" evidence="9">
    <location>
        <begin position="827"/>
        <end position="837"/>
    </location>
</feature>
<dbReference type="GO" id="GO:0004674">
    <property type="term" value="F:protein serine/threonine kinase activity"/>
    <property type="evidence" value="ECO:0007669"/>
    <property type="project" value="UniProtKB-KW"/>
</dbReference>
<evidence type="ECO:0000256" key="2">
    <source>
        <dbReference type="ARBA" id="ARBA00022527"/>
    </source>
</evidence>
<feature type="compositionally biased region" description="Low complexity" evidence="9">
    <location>
        <begin position="572"/>
        <end position="588"/>
    </location>
</feature>
<dbReference type="PROSITE" id="PS00107">
    <property type="entry name" value="PROTEIN_KINASE_ATP"/>
    <property type="match status" value="1"/>
</dbReference>
<dbReference type="EMBL" id="CP015136">
    <property type="protein sequence ID" value="AMY07193.1"/>
    <property type="molecule type" value="Genomic_DNA"/>
</dbReference>
<dbReference type="PANTHER" id="PTHR43289:SF6">
    <property type="entry name" value="SERINE_THREONINE-PROTEIN KINASE NEKL-3"/>
    <property type="match status" value="1"/>
</dbReference>
<feature type="compositionally biased region" description="Low complexity" evidence="9">
    <location>
        <begin position="895"/>
        <end position="904"/>
    </location>
</feature>
<dbReference type="Gene3D" id="3.30.200.20">
    <property type="entry name" value="Phosphorylase Kinase, domain 1"/>
    <property type="match status" value="1"/>
</dbReference>
<dbReference type="PROSITE" id="PS50011">
    <property type="entry name" value="PROTEIN_KINASE_DOM"/>
    <property type="match status" value="1"/>
</dbReference>
<keyword evidence="4 7" id="KW-0547">Nucleotide-binding</keyword>